<organism evidence="9 10">
    <name type="scientific">Botrytis paeoniae</name>
    <dbReference type="NCBI Taxonomy" id="278948"/>
    <lineage>
        <taxon>Eukaryota</taxon>
        <taxon>Fungi</taxon>
        <taxon>Dikarya</taxon>
        <taxon>Ascomycota</taxon>
        <taxon>Pezizomycotina</taxon>
        <taxon>Leotiomycetes</taxon>
        <taxon>Helotiales</taxon>
        <taxon>Sclerotiniaceae</taxon>
        <taxon>Botrytis</taxon>
    </lineage>
</organism>
<dbReference type="PANTHER" id="PTHR23502:SF132">
    <property type="entry name" value="POLYAMINE TRANSPORTER 2-RELATED"/>
    <property type="match status" value="1"/>
</dbReference>
<name>A0A4Z1FLW1_9HELO</name>
<feature type="transmembrane region" description="Helical" evidence="7">
    <location>
        <begin position="65"/>
        <end position="85"/>
    </location>
</feature>
<dbReference type="PROSITE" id="PS50850">
    <property type="entry name" value="MFS"/>
    <property type="match status" value="1"/>
</dbReference>
<keyword evidence="3 7" id="KW-0812">Transmembrane</keyword>
<dbReference type="InterPro" id="IPR011701">
    <property type="entry name" value="MFS"/>
</dbReference>
<sequence length="530" mass="58277">MDTPQQAKESNTVSFDAEINSKHEDGGSQLSPAMKKGQDGVVLIPHPSDDPRDPLNWPMQQKLKILAVISFATFAGFSACLAGQLQVEPQAELYNKTTTQIAYQNSAGSAGMAAGGFFFFPLSHVIGRSSAILWSLIGAILSNVWAALMTHESRYNAFIVSRFFGAFFGAITGVLGPRILVDLFFLHQRGRAFTVFHWCFDFGTVAGPTLSALISAKSVWMNAYRWTAGLVALAAILVFLFLHETSWDRTPGAVNPDPPSSFIANRIATFLPGTKVTPKTSLSQTLKIAKTPFLIAISPVCLVLSIFTLTNFGFYVAMNSLSPTFLQKPVATGGYGFTTWQNAEFSFTHWIGIFFAFFYGQYLSDRLPLYIAKKYNNGIWVPEYRLHALWFPGILNPIGLGLFGAGLLYHLHWVVLALATVLVTFGSLCITPITVNYINECFIGNPAEASIAVNFYRVGFGLSVAFYIKPWVADVNVGWTYGTMAFLEVAGLLCIALLVWKGHRIREMSFSGLGRSEEGEHVVEEKRMGV</sequence>
<feature type="compositionally biased region" description="Polar residues" evidence="6">
    <location>
        <begin position="1"/>
        <end position="14"/>
    </location>
</feature>
<protein>
    <recommendedName>
        <fullName evidence="8">Major facilitator superfamily (MFS) profile domain-containing protein</fullName>
    </recommendedName>
</protein>
<evidence type="ECO:0000256" key="3">
    <source>
        <dbReference type="ARBA" id="ARBA00022692"/>
    </source>
</evidence>
<feature type="transmembrane region" description="Helical" evidence="7">
    <location>
        <begin position="132"/>
        <end position="151"/>
    </location>
</feature>
<feature type="domain" description="Major facilitator superfamily (MFS) profile" evidence="8">
    <location>
        <begin position="64"/>
        <end position="508"/>
    </location>
</feature>
<feature type="transmembrane region" description="Helical" evidence="7">
    <location>
        <begin position="386"/>
        <end position="409"/>
    </location>
</feature>
<feature type="region of interest" description="Disordered" evidence="6">
    <location>
        <begin position="1"/>
        <end position="34"/>
    </location>
</feature>
<dbReference type="InterPro" id="IPR036259">
    <property type="entry name" value="MFS_trans_sf"/>
</dbReference>
<feature type="transmembrane region" description="Helical" evidence="7">
    <location>
        <begin position="347"/>
        <end position="365"/>
    </location>
</feature>
<dbReference type="EMBL" id="PQXI01000127">
    <property type="protein sequence ID" value="TGO23603.1"/>
    <property type="molecule type" value="Genomic_DNA"/>
</dbReference>
<evidence type="ECO:0000313" key="9">
    <source>
        <dbReference type="EMBL" id="TGO23603.1"/>
    </source>
</evidence>
<feature type="transmembrane region" description="Helical" evidence="7">
    <location>
        <begin position="480"/>
        <end position="500"/>
    </location>
</feature>
<keyword evidence="5 7" id="KW-0472">Membrane</keyword>
<evidence type="ECO:0000256" key="7">
    <source>
        <dbReference type="SAM" id="Phobius"/>
    </source>
</evidence>
<evidence type="ECO:0000259" key="8">
    <source>
        <dbReference type="PROSITE" id="PS50850"/>
    </source>
</evidence>
<evidence type="ECO:0000256" key="1">
    <source>
        <dbReference type="ARBA" id="ARBA00004141"/>
    </source>
</evidence>
<dbReference type="GO" id="GO:0005886">
    <property type="term" value="C:plasma membrane"/>
    <property type="evidence" value="ECO:0007669"/>
    <property type="project" value="TreeGrafter"/>
</dbReference>
<feature type="transmembrane region" description="Helical" evidence="7">
    <location>
        <begin position="198"/>
        <end position="217"/>
    </location>
</feature>
<feature type="transmembrane region" description="Helical" evidence="7">
    <location>
        <begin position="223"/>
        <end position="242"/>
    </location>
</feature>
<feature type="transmembrane region" description="Helical" evidence="7">
    <location>
        <begin position="101"/>
        <end position="120"/>
    </location>
</feature>
<evidence type="ECO:0000256" key="2">
    <source>
        <dbReference type="ARBA" id="ARBA00022448"/>
    </source>
</evidence>
<dbReference type="SUPFAM" id="SSF103473">
    <property type="entry name" value="MFS general substrate transporter"/>
    <property type="match status" value="1"/>
</dbReference>
<accession>A0A4Z1FLW1</accession>
<feature type="transmembrane region" description="Helical" evidence="7">
    <location>
        <begin position="293"/>
        <end position="318"/>
    </location>
</feature>
<evidence type="ECO:0000256" key="4">
    <source>
        <dbReference type="ARBA" id="ARBA00022989"/>
    </source>
</evidence>
<dbReference type="GO" id="GO:0022857">
    <property type="term" value="F:transmembrane transporter activity"/>
    <property type="evidence" value="ECO:0007669"/>
    <property type="project" value="InterPro"/>
</dbReference>
<proteinExistence type="predicted"/>
<dbReference type="PANTHER" id="PTHR23502">
    <property type="entry name" value="MAJOR FACILITATOR SUPERFAMILY"/>
    <property type="match status" value="1"/>
</dbReference>
<comment type="subcellular location">
    <subcellularLocation>
        <location evidence="1">Membrane</location>
        <topology evidence="1">Multi-pass membrane protein</topology>
    </subcellularLocation>
</comment>
<dbReference type="Gene3D" id="1.20.1250.20">
    <property type="entry name" value="MFS general substrate transporter like domains"/>
    <property type="match status" value="1"/>
</dbReference>
<keyword evidence="10" id="KW-1185">Reference proteome</keyword>
<comment type="caution">
    <text evidence="9">The sequence shown here is derived from an EMBL/GenBank/DDBJ whole genome shotgun (WGS) entry which is preliminary data.</text>
</comment>
<keyword evidence="4 7" id="KW-1133">Transmembrane helix</keyword>
<evidence type="ECO:0000313" key="10">
    <source>
        <dbReference type="Proteomes" id="UP000297910"/>
    </source>
</evidence>
<evidence type="ECO:0000256" key="5">
    <source>
        <dbReference type="ARBA" id="ARBA00023136"/>
    </source>
</evidence>
<evidence type="ECO:0000256" key="6">
    <source>
        <dbReference type="SAM" id="MobiDB-lite"/>
    </source>
</evidence>
<dbReference type="InterPro" id="IPR020846">
    <property type="entry name" value="MFS_dom"/>
</dbReference>
<dbReference type="AlphaFoldDB" id="A0A4Z1FLW1"/>
<feature type="transmembrane region" description="Helical" evidence="7">
    <location>
        <begin position="450"/>
        <end position="468"/>
    </location>
</feature>
<dbReference type="Pfam" id="PF07690">
    <property type="entry name" value="MFS_1"/>
    <property type="match status" value="1"/>
</dbReference>
<gene>
    <name evidence="9" type="ORF">BPAE_0127g00230</name>
</gene>
<reference evidence="9 10" key="1">
    <citation type="submission" date="2017-12" db="EMBL/GenBank/DDBJ databases">
        <title>Comparative genomics of Botrytis spp.</title>
        <authorList>
            <person name="Valero-Jimenez C.A."/>
            <person name="Tapia P."/>
            <person name="Veloso J."/>
            <person name="Silva-Moreno E."/>
            <person name="Staats M."/>
            <person name="Valdes J.H."/>
            <person name="Van Kan J.A.L."/>
        </authorList>
    </citation>
    <scope>NUCLEOTIDE SEQUENCE [LARGE SCALE GENOMIC DNA]</scope>
    <source>
        <strain evidence="9 10">Bp0003</strain>
    </source>
</reference>
<feature type="transmembrane region" description="Helical" evidence="7">
    <location>
        <begin position="415"/>
        <end position="438"/>
    </location>
</feature>
<keyword evidence="2" id="KW-0813">Transport</keyword>
<feature type="transmembrane region" description="Helical" evidence="7">
    <location>
        <begin position="163"/>
        <end position="186"/>
    </location>
</feature>
<dbReference type="Proteomes" id="UP000297910">
    <property type="component" value="Unassembled WGS sequence"/>
</dbReference>